<evidence type="ECO:0000313" key="1">
    <source>
        <dbReference type="EMBL" id="KAF7296858.1"/>
    </source>
</evidence>
<dbReference type="EMBL" id="JACAZF010000008">
    <property type="protein sequence ID" value="KAF7296858.1"/>
    <property type="molecule type" value="Genomic_DNA"/>
</dbReference>
<dbReference type="AlphaFoldDB" id="A0A8H6SDB9"/>
<gene>
    <name evidence="1" type="ORF">MIND_00917100</name>
</gene>
<proteinExistence type="predicted"/>
<name>A0A8H6SDB9_9AGAR</name>
<dbReference type="RefSeq" id="XP_037217217.1">
    <property type="nucleotide sequence ID" value="XM_037365805.1"/>
</dbReference>
<dbReference type="OrthoDB" id="3263473at2759"/>
<protein>
    <submittedName>
        <fullName evidence="1">Uncharacterized protein</fullName>
    </submittedName>
</protein>
<dbReference type="Proteomes" id="UP000636479">
    <property type="component" value="Unassembled WGS sequence"/>
</dbReference>
<reference evidence="1" key="1">
    <citation type="submission" date="2020-05" db="EMBL/GenBank/DDBJ databases">
        <title>Mycena genomes resolve the evolution of fungal bioluminescence.</title>
        <authorList>
            <person name="Tsai I.J."/>
        </authorList>
    </citation>
    <scope>NUCLEOTIDE SEQUENCE</scope>
    <source>
        <strain evidence="1">171206Taipei</strain>
    </source>
</reference>
<evidence type="ECO:0000313" key="2">
    <source>
        <dbReference type="Proteomes" id="UP000636479"/>
    </source>
</evidence>
<dbReference type="GeneID" id="59348321"/>
<accession>A0A8H6SDB9</accession>
<keyword evidence="2" id="KW-1185">Reference proteome</keyword>
<comment type="caution">
    <text evidence="1">The sequence shown here is derived from an EMBL/GenBank/DDBJ whole genome shotgun (WGS) entry which is preliminary data.</text>
</comment>
<organism evidence="1 2">
    <name type="scientific">Mycena indigotica</name>
    <dbReference type="NCBI Taxonomy" id="2126181"/>
    <lineage>
        <taxon>Eukaryota</taxon>
        <taxon>Fungi</taxon>
        <taxon>Dikarya</taxon>
        <taxon>Basidiomycota</taxon>
        <taxon>Agaricomycotina</taxon>
        <taxon>Agaricomycetes</taxon>
        <taxon>Agaricomycetidae</taxon>
        <taxon>Agaricales</taxon>
        <taxon>Marasmiineae</taxon>
        <taxon>Mycenaceae</taxon>
        <taxon>Mycena</taxon>
    </lineage>
</organism>
<sequence length="192" mass="21531">MGPDYHAEFQELNDGDLNVHGEEDSDAGSRLRLGRIGAAGRARNEPTTGQRGGAVSWIWSAVRAEDQEPGLHDAVRIQWAKALARKDRWHEEVRLLREEMKRVLRSLVSLQREWQERVDCGRAVEAGLANGMAAYAKRQVALHAHIAKHFVNHWRQPGKAVVEAVMRKDLDVYERLAAGEEEVVGGSIAELE</sequence>